<evidence type="ECO:0000256" key="4">
    <source>
        <dbReference type="ARBA" id="ARBA00022705"/>
    </source>
</evidence>
<evidence type="ECO:0000256" key="1">
    <source>
        <dbReference type="ARBA" id="ARBA00001946"/>
    </source>
</evidence>
<keyword evidence="3" id="KW-0515">Mutator protein</keyword>
<feature type="binding site" evidence="18">
    <location>
        <position position="45"/>
    </location>
    <ligand>
        <name>Mg(2+)</name>
        <dbReference type="ChEBI" id="CHEBI:18420"/>
    </ligand>
</feature>
<dbReference type="InterPro" id="IPR000086">
    <property type="entry name" value="NUDIX_hydrolase_dom"/>
</dbReference>
<dbReference type="Proteomes" id="UP001165413">
    <property type="component" value="Unassembled WGS sequence"/>
</dbReference>
<dbReference type="CDD" id="cd03425">
    <property type="entry name" value="NUDIX_MutT_NudA_like"/>
    <property type="match status" value="1"/>
</dbReference>
<dbReference type="GO" id="GO:0006281">
    <property type="term" value="P:DNA repair"/>
    <property type="evidence" value="ECO:0007669"/>
    <property type="project" value="UniProtKB-KW"/>
</dbReference>
<dbReference type="NCBIfam" id="TIGR00586">
    <property type="entry name" value="mutt"/>
    <property type="match status" value="1"/>
</dbReference>
<keyword evidence="8 18" id="KW-0460">Magnesium</keyword>
<comment type="cofactor">
    <cofactor evidence="1 18">
        <name>Mg(2+)</name>
        <dbReference type="ChEBI" id="CHEBI:18420"/>
    </cofactor>
</comment>
<feature type="binding site" evidence="17">
    <location>
        <position position="127"/>
    </location>
    <ligand>
        <name>8-oxo-dGTP</name>
        <dbReference type="ChEBI" id="CHEBI:77896"/>
    </ligand>
</feature>
<comment type="similarity">
    <text evidence="2">Belongs to the Nudix hydrolase family.</text>
</comment>
<dbReference type="EC" id="3.6.1.55" evidence="12"/>
<dbReference type="GO" id="GO:0035539">
    <property type="term" value="F:8-oxo-7,8-dihydrodeoxyguanosine triphosphate pyrophosphatase activity"/>
    <property type="evidence" value="ECO:0007669"/>
    <property type="project" value="UniProtKB-EC"/>
</dbReference>
<keyword evidence="4" id="KW-0235">DNA replication</keyword>
<dbReference type="PROSITE" id="PS51462">
    <property type="entry name" value="NUDIX"/>
    <property type="match status" value="1"/>
</dbReference>
<proteinExistence type="inferred from homology"/>
<dbReference type="InterPro" id="IPR029119">
    <property type="entry name" value="MutY_C"/>
</dbReference>
<dbReference type="Pfam" id="PF14815">
    <property type="entry name" value="NUDIX_4"/>
    <property type="match status" value="1"/>
</dbReference>
<feature type="binding site" evidence="17">
    <location>
        <position position="36"/>
    </location>
    <ligand>
        <name>8-oxo-dGTP</name>
        <dbReference type="ChEBI" id="CHEBI:77896"/>
    </ligand>
</feature>
<feature type="domain" description="Nudix hydrolase" evidence="19">
    <location>
        <begin position="10"/>
        <end position="137"/>
    </location>
</feature>
<dbReference type="InterPro" id="IPR047127">
    <property type="entry name" value="MutT-like"/>
</dbReference>
<evidence type="ECO:0000259" key="19">
    <source>
        <dbReference type="PROSITE" id="PS51462"/>
    </source>
</evidence>
<evidence type="ECO:0000256" key="2">
    <source>
        <dbReference type="ARBA" id="ARBA00005582"/>
    </source>
</evidence>
<evidence type="ECO:0000256" key="5">
    <source>
        <dbReference type="ARBA" id="ARBA00022723"/>
    </source>
</evidence>
<dbReference type="InterPro" id="IPR020084">
    <property type="entry name" value="NUDIX_hydrolase_CS"/>
</dbReference>
<evidence type="ECO:0000256" key="9">
    <source>
        <dbReference type="ARBA" id="ARBA00023204"/>
    </source>
</evidence>
<comment type="catalytic activity">
    <reaction evidence="11">
        <text>8-oxo-GTP + H2O = 8-oxo-GMP + diphosphate + H(+)</text>
        <dbReference type="Rhea" id="RHEA:67616"/>
        <dbReference type="ChEBI" id="CHEBI:15377"/>
        <dbReference type="ChEBI" id="CHEBI:15378"/>
        <dbReference type="ChEBI" id="CHEBI:33019"/>
        <dbReference type="ChEBI" id="CHEBI:143553"/>
        <dbReference type="ChEBI" id="CHEBI:145694"/>
    </reaction>
</comment>
<evidence type="ECO:0000256" key="11">
    <source>
        <dbReference type="ARBA" id="ARBA00036904"/>
    </source>
</evidence>
<keyword evidence="6" id="KW-0227">DNA damage</keyword>
<evidence type="ECO:0000313" key="21">
    <source>
        <dbReference type="Proteomes" id="UP001165413"/>
    </source>
</evidence>
<comment type="caution">
    <text evidence="20">The sequence shown here is derived from an EMBL/GenBank/DDBJ whole genome shotgun (WGS) entry which is preliminary data.</text>
</comment>
<dbReference type="InterPro" id="IPR015797">
    <property type="entry name" value="NUDIX_hydrolase-like_dom_sf"/>
</dbReference>
<dbReference type="AlphaFoldDB" id="A0AA41WXP7"/>
<gene>
    <name evidence="20" type="primary">mutT</name>
    <name evidence="20" type="ORF">NLF92_03350</name>
</gene>
<feature type="binding site" evidence="18">
    <location>
        <position position="65"/>
    </location>
    <ligand>
        <name>Mg(2+)</name>
        <dbReference type="ChEBI" id="CHEBI:18420"/>
    </ligand>
</feature>
<dbReference type="InterPro" id="IPR003561">
    <property type="entry name" value="Mutator_MutT"/>
</dbReference>
<name>A0AA41WXP7_9ALTE</name>
<evidence type="ECO:0000256" key="13">
    <source>
        <dbReference type="ARBA" id="ARBA00040794"/>
    </source>
</evidence>
<protein>
    <recommendedName>
        <fullName evidence="13">8-oxo-dGTP diphosphatase</fullName>
        <ecNumber evidence="12">3.6.1.55</ecNumber>
    </recommendedName>
    <alternativeName>
        <fullName evidence="16">7,8-dihydro-8-oxoguanine-triphosphatase</fullName>
    </alternativeName>
    <alternativeName>
        <fullName evidence="15">Mutator protein MutT</fullName>
    </alternativeName>
    <alternativeName>
        <fullName evidence="14">dGTP pyrophosphohydrolase</fullName>
    </alternativeName>
</protein>
<dbReference type="GO" id="GO:0006260">
    <property type="term" value="P:DNA replication"/>
    <property type="evidence" value="ECO:0007669"/>
    <property type="project" value="UniProtKB-KW"/>
</dbReference>
<evidence type="ECO:0000256" key="10">
    <source>
        <dbReference type="ARBA" id="ARBA00035861"/>
    </source>
</evidence>
<dbReference type="GO" id="GO:0008413">
    <property type="term" value="F:8-oxo-7,8-dihydroguanosine triphosphate pyrophosphatase activity"/>
    <property type="evidence" value="ECO:0007669"/>
    <property type="project" value="InterPro"/>
</dbReference>
<dbReference type="InterPro" id="IPR020476">
    <property type="entry name" value="Nudix_hydrolase"/>
</dbReference>
<dbReference type="Gene3D" id="3.90.79.10">
    <property type="entry name" value="Nucleoside Triphosphate Pyrophosphohydrolase"/>
    <property type="match status" value="1"/>
</dbReference>
<accession>A0AA41WXP7</accession>
<evidence type="ECO:0000256" key="7">
    <source>
        <dbReference type="ARBA" id="ARBA00022801"/>
    </source>
</evidence>
<keyword evidence="9" id="KW-0234">DNA repair</keyword>
<evidence type="ECO:0000256" key="6">
    <source>
        <dbReference type="ARBA" id="ARBA00022763"/>
    </source>
</evidence>
<reference evidence="20" key="1">
    <citation type="submission" date="2022-07" db="EMBL/GenBank/DDBJ databases">
        <title>Characterization of the Novel Bacterium Alteromonas immobilis LMIT006 and Alteromonas gregis LMIT007.</title>
        <authorList>
            <person name="Lin X."/>
        </authorList>
    </citation>
    <scope>NUCLEOTIDE SEQUENCE</scope>
    <source>
        <strain evidence="20">LMIT007</strain>
    </source>
</reference>
<dbReference type="EMBL" id="JANATA010000003">
    <property type="protein sequence ID" value="MCP3427980.1"/>
    <property type="molecule type" value="Genomic_DNA"/>
</dbReference>
<evidence type="ECO:0000256" key="8">
    <source>
        <dbReference type="ARBA" id="ARBA00022842"/>
    </source>
</evidence>
<comment type="catalytic activity">
    <reaction evidence="10">
        <text>8-oxo-dGTP + H2O = 8-oxo-dGMP + diphosphate + H(+)</text>
        <dbReference type="Rhea" id="RHEA:31575"/>
        <dbReference type="ChEBI" id="CHEBI:15377"/>
        <dbReference type="ChEBI" id="CHEBI:15378"/>
        <dbReference type="ChEBI" id="CHEBI:33019"/>
        <dbReference type="ChEBI" id="CHEBI:63224"/>
        <dbReference type="ChEBI" id="CHEBI:77896"/>
        <dbReference type="EC" id="3.6.1.55"/>
    </reaction>
</comment>
<feature type="binding site" evidence="17">
    <location>
        <position position="31"/>
    </location>
    <ligand>
        <name>8-oxo-dGTP</name>
        <dbReference type="ChEBI" id="CHEBI:77896"/>
    </ligand>
</feature>
<keyword evidence="7" id="KW-0378">Hydrolase</keyword>
<dbReference type="FunFam" id="3.90.79.10:FF:000014">
    <property type="entry name" value="8-oxo-dGTP diphosphatase MutT"/>
    <property type="match status" value="1"/>
</dbReference>
<dbReference type="GO" id="GO:0046872">
    <property type="term" value="F:metal ion binding"/>
    <property type="evidence" value="ECO:0007669"/>
    <property type="project" value="UniProtKB-KW"/>
</dbReference>
<dbReference type="RefSeq" id="WP_254098870.1">
    <property type="nucleotide sequence ID" value="NZ_JANATA010000003.1"/>
</dbReference>
<dbReference type="PROSITE" id="PS00893">
    <property type="entry name" value="NUDIX_BOX"/>
    <property type="match status" value="1"/>
</dbReference>
<evidence type="ECO:0000256" key="3">
    <source>
        <dbReference type="ARBA" id="ARBA00022457"/>
    </source>
</evidence>
<evidence type="ECO:0000256" key="12">
    <source>
        <dbReference type="ARBA" id="ARBA00038905"/>
    </source>
</evidence>
<dbReference type="PANTHER" id="PTHR47707">
    <property type="entry name" value="8-OXO-DGTP DIPHOSPHATASE"/>
    <property type="match status" value="1"/>
</dbReference>
<evidence type="ECO:0000256" key="15">
    <source>
        <dbReference type="ARBA" id="ARBA00041979"/>
    </source>
</evidence>
<dbReference type="PRINTS" id="PR00502">
    <property type="entry name" value="NUDIXFAMILY"/>
</dbReference>
<organism evidence="20 21">
    <name type="scientific">Opacimonas viscosa</name>
    <dbReference type="NCBI Taxonomy" id="2961944"/>
    <lineage>
        <taxon>Bacteria</taxon>
        <taxon>Pseudomonadati</taxon>
        <taxon>Pseudomonadota</taxon>
        <taxon>Gammaproteobacteria</taxon>
        <taxon>Alteromonadales</taxon>
        <taxon>Alteromonadaceae</taxon>
        <taxon>Opacimonas</taxon>
    </lineage>
</organism>
<feature type="binding site" evidence="17">
    <location>
        <begin position="42"/>
        <end position="45"/>
    </location>
    <ligand>
        <name>8-oxo-dGTP</name>
        <dbReference type="ChEBI" id="CHEBI:77896"/>
    </ligand>
</feature>
<dbReference type="GO" id="GO:0044716">
    <property type="term" value="F:8-oxo-GDP phosphatase activity"/>
    <property type="evidence" value="ECO:0007669"/>
    <property type="project" value="TreeGrafter"/>
</dbReference>
<evidence type="ECO:0000256" key="16">
    <source>
        <dbReference type="ARBA" id="ARBA00042798"/>
    </source>
</evidence>
<dbReference type="SUPFAM" id="SSF55811">
    <property type="entry name" value="Nudix"/>
    <property type="match status" value="1"/>
</dbReference>
<evidence type="ECO:0000256" key="14">
    <source>
        <dbReference type="ARBA" id="ARBA00041592"/>
    </source>
</evidence>
<keyword evidence="5 18" id="KW-0479">Metal-binding</keyword>
<evidence type="ECO:0000313" key="20">
    <source>
        <dbReference type="EMBL" id="MCP3427980.1"/>
    </source>
</evidence>
<evidence type="ECO:0000256" key="17">
    <source>
        <dbReference type="PIRSR" id="PIRSR603561-1"/>
    </source>
</evidence>
<keyword evidence="21" id="KW-1185">Reference proteome</keyword>
<dbReference type="GO" id="GO:0044715">
    <property type="term" value="F:8-oxo-dGDP phosphatase activity"/>
    <property type="evidence" value="ECO:0007669"/>
    <property type="project" value="TreeGrafter"/>
</dbReference>
<evidence type="ECO:0000256" key="18">
    <source>
        <dbReference type="PIRSR" id="PIRSR603561-2"/>
    </source>
</evidence>
<sequence length="139" mass="15716">MENTLNKAHKHTVNVAVGIILRDTACFVTKRNETVHQGGKWEFPGGKVERDENVTDALARELREELGIDVIDSEPFMHIEHDYGDKHVTLHIHTVSSFTGEPRGCEGQQGAWVLLEDLQKLRFPDANKAIITKLEAQYL</sequence>
<dbReference type="PANTHER" id="PTHR47707:SF1">
    <property type="entry name" value="NUDIX HYDROLASE FAMILY PROTEIN"/>
    <property type="match status" value="1"/>
</dbReference>